<dbReference type="KEGG" id="nlc:EBAPG3_014265"/>
<feature type="domain" description="Helix-hairpin-helix DNA-binding motif class 1" evidence="2">
    <location>
        <begin position="30"/>
        <end position="49"/>
    </location>
</feature>
<dbReference type="eggNOG" id="COG1555">
    <property type="taxonomic scope" value="Bacteria"/>
</dbReference>
<dbReference type="AlphaFoldDB" id="A0A1W6SST4"/>
<keyword evidence="4" id="KW-1185">Reference proteome</keyword>
<dbReference type="InterPro" id="IPR010994">
    <property type="entry name" value="RuvA_2-like"/>
</dbReference>
<feature type="signal peptide" evidence="1">
    <location>
        <begin position="1"/>
        <end position="20"/>
    </location>
</feature>
<dbReference type="RefSeq" id="WP_004180083.1">
    <property type="nucleotide sequence ID" value="NZ_CP021106.3"/>
</dbReference>
<dbReference type="InterPro" id="IPR003583">
    <property type="entry name" value="Hlx-hairpin-Hlx_DNA-bd_motif"/>
</dbReference>
<keyword evidence="1" id="KW-0732">Signal</keyword>
<evidence type="ECO:0000256" key="1">
    <source>
        <dbReference type="SAM" id="SignalP"/>
    </source>
</evidence>
<evidence type="ECO:0000313" key="4">
    <source>
        <dbReference type="Proteomes" id="UP000012179"/>
    </source>
</evidence>
<organism evidence="3 4">
    <name type="scientific">Nitrosospira lacus</name>
    <dbReference type="NCBI Taxonomy" id="1288494"/>
    <lineage>
        <taxon>Bacteria</taxon>
        <taxon>Pseudomonadati</taxon>
        <taxon>Pseudomonadota</taxon>
        <taxon>Betaproteobacteria</taxon>
        <taxon>Nitrosomonadales</taxon>
        <taxon>Nitrosomonadaceae</taxon>
        <taxon>Nitrosospira</taxon>
    </lineage>
</organism>
<dbReference type="GO" id="GO:0015628">
    <property type="term" value="P:protein secretion by the type II secretion system"/>
    <property type="evidence" value="ECO:0007669"/>
    <property type="project" value="TreeGrafter"/>
</dbReference>
<feature type="chain" id="PRO_5010860020" evidence="1">
    <location>
        <begin position="21"/>
        <end position="98"/>
    </location>
</feature>
<dbReference type="GO" id="GO:0006281">
    <property type="term" value="P:DNA repair"/>
    <property type="evidence" value="ECO:0007669"/>
    <property type="project" value="InterPro"/>
</dbReference>
<dbReference type="PANTHER" id="PTHR21180:SF32">
    <property type="entry name" value="ENDONUCLEASE_EXONUCLEASE_PHOSPHATASE FAMILY DOMAIN-CONTAINING PROTEIN 1"/>
    <property type="match status" value="1"/>
</dbReference>
<accession>A0A1W6SST4</accession>
<dbReference type="GO" id="GO:0003677">
    <property type="term" value="F:DNA binding"/>
    <property type="evidence" value="ECO:0007669"/>
    <property type="project" value="InterPro"/>
</dbReference>
<dbReference type="Gene3D" id="1.10.150.280">
    <property type="entry name" value="AF1531-like domain"/>
    <property type="match status" value="1"/>
</dbReference>
<dbReference type="SUPFAM" id="SSF47781">
    <property type="entry name" value="RuvA domain 2-like"/>
    <property type="match status" value="1"/>
</dbReference>
<feature type="domain" description="Helix-hairpin-helix DNA-binding motif class 1" evidence="2">
    <location>
        <begin position="60"/>
        <end position="79"/>
    </location>
</feature>
<gene>
    <name evidence="3" type="ORF">EBAPG3_014265</name>
</gene>
<protein>
    <submittedName>
        <fullName evidence="3">Competence protein ComE</fullName>
    </submittedName>
</protein>
<evidence type="ECO:0000313" key="3">
    <source>
        <dbReference type="EMBL" id="ARO88839.1"/>
    </source>
</evidence>
<sequence length="98" mass="10436">MKKLLFLIVMLFALAGPVYAAVNINTATQGELETLQGIGPAKAKAIVDYRKKNGPFKLPGDLEKVNGIGPATMKKLRKDITVGGGTTAKTENKPAVRQ</sequence>
<dbReference type="Proteomes" id="UP000012179">
    <property type="component" value="Chromosome"/>
</dbReference>
<dbReference type="InterPro" id="IPR051675">
    <property type="entry name" value="Endo/Exo/Phosphatase_dom_1"/>
</dbReference>
<reference evidence="3 4" key="1">
    <citation type="journal article" date="2015" name="Int. J. Syst. Evol. Microbiol.">
        <title>Nitrosospira lacus sp. nov., a psychrotolerant, ammonia-oxidizing bacterium from sandy lake sediment.</title>
        <authorList>
            <person name="Urakawa H."/>
            <person name="Garcia J.C."/>
            <person name="Nielsen J.L."/>
            <person name="Le V.Q."/>
            <person name="Kozlowski J.A."/>
            <person name="Stein L.Y."/>
            <person name="Lim C.K."/>
            <person name="Pommerening-Roser A."/>
            <person name="Martens-Habbena W."/>
            <person name="Stahl D.A."/>
            <person name="Klotz M.G."/>
        </authorList>
    </citation>
    <scope>NUCLEOTIDE SEQUENCE [LARGE SCALE GENOMIC DNA]</scope>
    <source>
        <strain evidence="3 4">APG3</strain>
    </source>
</reference>
<dbReference type="NCBIfam" id="TIGR00426">
    <property type="entry name" value="competence protein ComEA helix-hairpin-helix repeat region"/>
    <property type="match status" value="1"/>
</dbReference>
<dbReference type="Pfam" id="PF12836">
    <property type="entry name" value="HHH_3"/>
    <property type="match status" value="1"/>
</dbReference>
<dbReference type="EMBL" id="CP021106">
    <property type="protein sequence ID" value="ARO88839.1"/>
    <property type="molecule type" value="Genomic_DNA"/>
</dbReference>
<evidence type="ECO:0000259" key="2">
    <source>
        <dbReference type="SMART" id="SM00278"/>
    </source>
</evidence>
<dbReference type="InterPro" id="IPR004509">
    <property type="entry name" value="Competence_ComEA_HhH"/>
</dbReference>
<dbReference type="OrthoDB" id="8687931at2"/>
<dbReference type="GO" id="GO:0015627">
    <property type="term" value="C:type II protein secretion system complex"/>
    <property type="evidence" value="ECO:0007669"/>
    <property type="project" value="TreeGrafter"/>
</dbReference>
<name>A0A1W6SST4_9PROT</name>
<dbReference type="SMART" id="SM00278">
    <property type="entry name" value="HhH1"/>
    <property type="match status" value="2"/>
</dbReference>
<proteinExistence type="predicted"/>
<dbReference type="PANTHER" id="PTHR21180">
    <property type="entry name" value="ENDONUCLEASE/EXONUCLEASE/PHOSPHATASE FAMILY DOMAIN-CONTAINING PROTEIN 1"/>
    <property type="match status" value="1"/>
</dbReference>